<dbReference type="InterPro" id="IPR022635">
    <property type="entry name" value="DNA_polIII_beta_C"/>
</dbReference>
<evidence type="ECO:0000256" key="3">
    <source>
        <dbReference type="ARBA" id="ARBA00021035"/>
    </source>
</evidence>
<dbReference type="InterPro" id="IPR046938">
    <property type="entry name" value="DNA_clamp_sf"/>
</dbReference>
<dbReference type="GO" id="GO:0009360">
    <property type="term" value="C:DNA polymerase III complex"/>
    <property type="evidence" value="ECO:0007669"/>
    <property type="project" value="InterPro"/>
</dbReference>
<evidence type="ECO:0000256" key="5">
    <source>
        <dbReference type="ARBA" id="ARBA00022679"/>
    </source>
</evidence>
<dbReference type="InterPro" id="IPR022637">
    <property type="entry name" value="DNA_polIII_beta_cen"/>
</dbReference>
<reference evidence="14 15" key="1">
    <citation type="submission" date="2019-04" db="EMBL/GenBank/DDBJ databases">
        <title>Isachenkonia alkalipeptolytica gen. nov. sp. nov. a new anaerobic, alkiliphilic organothrophic bacterium capable to reduce synthesized ferrihydrite isolated from a soda lake.</title>
        <authorList>
            <person name="Toshchakov S.V."/>
            <person name="Zavarzina D.G."/>
            <person name="Zhilina T.N."/>
            <person name="Kostrikina N.A."/>
            <person name="Kublanov I.V."/>
        </authorList>
    </citation>
    <scope>NUCLEOTIDE SEQUENCE [LARGE SCALE GENOMIC DNA]</scope>
    <source>
        <strain evidence="14 15">Z-1701</strain>
    </source>
</reference>
<comment type="caution">
    <text evidence="14">The sequence shown here is derived from an EMBL/GenBank/DDBJ whole genome shotgun (WGS) entry which is preliminary data.</text>
</comment>
<evidence type="ECO:0000256" key="1">
    <source>
        <dbReference type="ARBA" id="ARBA00004496"/>
    </source>
</evidence>
<evidence type="ECO:0000259" key="13">
    <source>
        <dbReference type="Pfam" id="PF02768"/>
    </source>
</evidence>
<accession>A0AA43XLW9</accession>
<keyword evidence="4 10" id="KW-0963">Cytoplasm</keyword>
<evidence type="ECO:0000256" key="10">
    <source>
        <dbReference type="PIRNR" id="PIRNR000804"/>
    </source>
</evidence>
<dbReference type="GO" id="GO:0003677">
    <property type="term" value="F:DNA binding"/>
    <property type="evidence" value="ECO:0007669"/>
    <property type="project" value="UniProtKB-UniRule"/>
</dbReference>
<evidence type="ECO:0000313" key="14">
    <source>
        <dbReference type="EMBL" id="NBG89228.1"/>
    </source>
</evidence>
<dbReference type="SUPFAM" id="SSF55979">
    <property type="entry name" value="DNA clamp"/>
    <property type="match status" value="3"/>
</dbReference>
<dbReference type="SMART" id="SM00480">
    <property type="entry name" value="POL3Bc"/>
    <property type="match status" value="1"/>
</dbReference>
<dbReference type="Gene3D" id="3.10.150.10">
    <property type="entry name" value="DNA Polymerase III, subunit A, domain 2"/>
    <property type="match status" value="1"/>
</dbReference>
<comment type="similarity">
    <text evidence="2 10">Belongs to the beta sliding clamp family.</text>
</comment>
<dbReference type="GO" id="GO:0008408">
    <property type="term" value="F:3'-5' exonuclease activity"/>
    <property type="evidence" value="ECO:0007669"/>
    <property type="project" value="InterPro"/>
</dbReference>
<dbReference type="GO" id="GO:0005737">
    <property type="term" value="C:cytoplasm"/>
    <property type="evidence" value="ECO:0007669"/>
    <property type="project" value="UniProtKB-SubCell"/>
</dbReference>
<keyword evidence="5 10" id="KW-0808">Transferase</keyword>
<evidence type="ECO:0000256" key="2">
    <source>
        <dbReference type="ARBA" id="ARBA00010752"/>
    </source>
</evidence>
<comment type="subunit">
    <text evidence="10">Forms a ring-shaped head-to-tail homodimer around DNA.</text>
</comment>
<evidence type="ECO:0000259" key="12">
    <source>
        <dbReference type="Pfam" id="PF02767"/>
    </source>
</evidence>
<evidence type="ECO:0000256" key="7">
    <source>
        <dbReference type="ARBA" id="ARBA00022705"/>
    </source>
</evidence>
<dbReference type="Proteomes" id="UP000449710">
    <property type="component" value="Unassembled WGS sequence"/>
</dbReference>
<dbReference type="AlphaFoldDB" id="A0AA43XLW9"/>
<comment type="function">
    <text evidence="10">Confers DNA tethering and processivity to DNA polymerases and other proteins. Acts as a clamp, forming a ring around DNA (a reaction catalyzed by the clamp-loading complex) which diffuses in an ATP-independent manner freely and bidirectionally along dsDNA. Initially characterized for its ability to contact the catalytic subunit of DNA polymerase III (Pol III), a complex, multichain enzyme responsible for most of the replicative synthesis in bacteria; Pol III exhibits 3'-5' exonuclease proofreading activity. The beta chain is required for initiation of replication as well as for processivity of DNA replication.</text>
</comment>
<evidence type="ECO:0000256" key="9">
    <source>
        <dbReference type="ARBA" id="ARBA00023125"/>
    </source>
</evidence>
<feature type="domain" description="DNA polymerase III beta sliding clamp N-terminal" evidence="11">
    <location>
        <begin position="1"/>
        <end position="119"/>
    </location>
</feature>
<evidence type="ECO:0000313" key="15">
    <source>
        <dbReference type="Proteomes" id="UP000449710"/>
    </source>
</evidence>
<dbReference type="Pfam" id="PF02767">
    <property type="entry name" value="DNA_pol3_beta_2"/>
    <property type="match status" value="1"/>
</dbReference>
<evidence type="ECO:0000256" key="8">
    <source>
        <dbReference type="ARBA" id="ARBA00022932"/>
    </source>
</evidence>
<dbReference type="NCBIfam" id="TIGR00663">
    <property type="entry name" value="dnan"/>
    <property type="match status" value="1"/>
</dbReference>
<gene>
    <name evidence="14" type="ORF">ISALK_12075</name>
</gene>
<feature type="domain" description="DNA polymerase III beta sliding clamp central" evidence="12">
    <location>
        <begin position="129"/>
        <end position="240"/>
    </location>
</feature>
<dbReference type="GO" id="GO:0006271">
    <property type="term" value="P:DNA strand elongation involved in DNA replication"/>
    <property type="evidence" value="ECO:0007669"/>
    <property type="project" value="TreeGrafter"/>
</dbReference>
<dbReference type="GO" id="GO:0003887">
    <property type="term" value="F:DNA-directed DNA polymerase activity"/>
    <property type="evidence" value="ECO:0007669"/>
    <property type="project" value="UniProtKB-UniRule"/>
</dbReference>
<keyword evidence="9" id="KW-0238">DNA-binding</keyword>
<sequence length="368" mass="41607">MHIICDQKKLLKSITTVLKGISSKSTMPVLEGIYMEAKDNHVKFIATDLELGIETTIETQVIEEGVMVLNARLLNEITRKLPGSQVEMRIKEDGKVFIKCEQSEFDLVSYETEEYPELPQVEKDQIAKIPRGLLKNMIEQTTFAVSQDESRLILTGGLLEIEDTTLSMVALDGYRLALRKGEIKGSQDHKVVIPGKTLNEVGRIIDEDLETELQILFTDSHILFDLGNTKVISRLLEGQFIDYKQILPDEHRVAVEVSRQSLLHSIERASLLAKEGNNRLVKFKIEDHQLHISSNSEHGQVHEQIGIDQQGDDLEIAFNAKYLIDALKVIEEDEVKFLFTSNVSPGIITSTDNNHYTYLVLPVRLSNN</sequence>
<protein>
    <recommendedName>
        <fullName evidence="3 10">Beta sliding clamp</fullName>
    </recommendedName>
</protein>
<dbReference type="InterPro" id="IPR001001">
    <property type="entry name" value="DNA_polIII_beta"/>
</dbReference>
<dbReference type="Pfam" id="PF02768">
    <property type="entry name" value="DNA_pol3_beta_3"/>
    <property type="match status" value="1"/>
</dbReference>
<keyword evidence="7 10" id="KW-0235">DNA replication</keyword>
<dbReference type="CDD" id="cd00140">
    <property type="entry name" value="beta_clamp"/>
    <property type="match status" value="1"/>
</dbReference>
<dbReference type="InterPro" id="IPR022634">
    <property type="entry name" value="DNA_polIII_beta_N"/>
</dbReference>
<evidence type="ECO:0000259" key="11">
    <source>
        <dbReference type="Pfam" id="PF00712"/>
    </source>
</evidence>
<feature type="domain" description="DNA polymerase III beta sliding clamp C-terminal" evidence="13">
    <location>
        <begin position="244"/>
        <end position="364"/>
    </location>
</feature>
<keyword evidence="6 10" id="KW-0548">Nucleotidyltransferase</keyword>
<dbReference type="PANTHER" id="PTHR30478:SF0">
    <property type="entry name" value="BETA SLIDING CLAMP"/>
    <property type="match status" value="1"/>
</dbReference>
<proteinExistence type="inferred from homology"/>
<dbReference type="RefSeq" id="WP_160722686.1">
    <property type="nucleotide sequence ID" value="NZ_SUMG01000019.1"/>
</dbReference>
<dbReference type="Pfam" id="PF00712">
    <property type="entry name" value="DNA_pol3_beta"/>
    <property type="match status" value="1"/>
</dbReference>
<dbReference type="Gene3D" id="3.70.10.10">
    <property type="match status" value="1"/>
</dbReference>
<keyword evidence="15" id="KW-1185">Reference proteome</keyword>
<dbReference type="PIRSF" id="PIRSF000804">
    <property type="entry name" value="DNA_pol_III_b"/>
    <property type="match status" value="1"/>
</dbReference>
<dbReference type="PANTHER" id="PTHR30478">
    <property type="entry name" value="DNA POLYMERASE III SUBUNIT BETA"/>
    <property type="match status" value="1"/>
</dbReference>
<name>A0AA43XLW9_9CLOT</name>
<organism evidence="14 15">
    <name type="scientific">Isachenkonia alkalipeptolytica</name>
    <dbReference type="NCBI Taxonomy" id="2565777"/>
    <lineage>
        <taxon>Bacteria</taxon>
        <taxon>Bacillati</taxon>
        <taxon>Bacillota</taxon>
        <taxon>Clostridia</taxon>
        <taxon>Eubacteriales</taxon>
        <taxon>Clostridiaceae</taxon>
        <taxon>Isachenkonia</taxon>
    </lineage>
</organism>
<evidence type="ECO:0000256" key="4">
    <source>
        <dbReference type="ARBA" id="ARBA00022490"/>
    </source>
</evidence>
<comment type="subcellular location">
    <subcellularLocation>
        <location evidence="1 10">Cytoplasm</location>
    </subcellularLocation>
</comment>
<evidence type="ECO:0000256" key="6">
    <source>
        <dbReference type="ARBA" id="ARBA00022695"/>
    </source>
</evidence>
<dbReference type="EMBL" id="SUMG01000019">
    <property type="protein sequence ID" value="NBG89228.1"/>
    <property type="molecule type" value="Genomic_DNA"/>
</dbReference>
<keyword evidence="8 10" id="KW-0239">DNA-directed DNA polymerase</keyword>